<dbReference type="EMBL" id="MU157841">
    <property type="protein sequence ID" value="KAF9530144.1"/>
    <property type="molecule type" value="Genomic_DNA"/>
</dbReference>
<keyword evidence="1" id="KW-1133">Transmembrane helix</keyword>
<dbReference type="OrthoDB" id="3029381at2759"/>
<reference evidence="2" key="1">
    <citation type="submission" date="2020-11" db="EMBL/GenBank/DDBJ databases">
        <authorList>
            <consortium name="DOE Joint Genome Institute"/>
            <person name="Ahrendt S."/>
            <person name="Riley R."/>
            <person name="Andreopoulos W."/>
            <person name="Labutti K."/>
            <person name="Pangilinan J."/>
            <person name="Ruiz-Duenas F.J."/>
            <person name="Barrasa J.M."/>
            <person name="Sanchez-Garcia M."/>
            <person name="Camarero S."/>
            <person name="Miyauchi S."/>
            <person name="Serrano A."/>
            <person name="Linde D."/>
            <person name="Babiker R."/>
            <person name="Drula E."/>
            <person name="Ayuso-Fernandez I."/>
            <person name="Pacheco R."/>
            <person name="Padilla G."/>
            <person name="Ferreira P."/>
            <person name="Barriuso J."/>
            <person name="Kellner H."/>
            <person name="Castanera R."/>
            <person name="Alfaro M."/>
            <person name="Ramirez L."/>
            <person name="Pisabarro A.G."/>
            <person name="Kuo A."/>
            <person name="Tritt A."/>
            <person name="Lipzen A."/>
            <person name="He G."/>
            <person name="Yan M."/>
            <person name="Ng V."/>
            <person name="Cullen D."/>
            <person name="Martin F."/>
            <person name="Rosso M.-N."/>
            <person name="Henrissat B."/>
            <person name="Hibbett D."/>
            <person name="Martinez A.T."/>
            <person name="Grigoriev I.V."/>
        </authorList>
    </citation>
    <scope>NUCLEOTIDE SEQUENCE</scope>
    <source>
        <strain evidence="2">CBS 506.95</strain>
    </source>
</reference>
<gene>
    <name evidence="2" type="ORF">CPB83DRAFT_185827</name>
</gene>
<sequence>MFASKIVRNVGATGNRLMNEGARRNNNLFWGVAGLMGLTTAVYWAGYKAPDNKHKMNDTTKRQ</sequence>
<proteinExistence type="predicted"/>
<accession>A0A9P6EJL9</accession>
<evidence type="ECO:0000256" key="1">
    <source>
        <dbReference type="SAM" id="Phobius"/>
    </source>
</evidence>
<keyword evidence="3" id="KW-1185">Reference proteome</keyword>
<feature type="transmembrane region" description="Helical" evidence="1">
    <location>
        <begin position="28"/>
        <end position="46"/>
    </location>
</feature>
<keyword evidence="1" id="KW-0472">Membrane</keyword>
<keyword evidence="1" id="KW-0812">Transmembrane</keyword>
<name>A0A9P6EJL9_9AGAR</name>
<dbReference type="Proteomes" id="UP000807306">
    <property type="component" value="Unassembled WGS sequence"/>
</dbReference>
<evidence type="ECO:0000313" key="3">
    <source>
        <dbReference type="Proteomes" id="UP000807306"/>
    </source>
</evidence>
<dbReference type="AlphaFoldDB" id="A0A9P6EJL9"/>
<organism evidence="2 3">
    <name type="scientific">Crepidotus variabilis</name>
    <dbReference type="NCBI Taxonomy" id="179855"/>
    <lineage>
        <taxon>Eukaryota</taxon>
        <taxon>Fungi</taxon>
        <taxon>Dikarya</taxon>
        <taxon>Basidiomycota</taxon>
        <taxon>Agaricomycotina</taxon>
        <taxon>Agaricomycetes</taxon>
        <taxon>Agaricomycetidae</taxon>
        <taxon>Agaricales</taxon>
        <taxon>Agaricineae</taxon>
        <taxon>Crepidotaceae</taxon>
        <taxon>Crepidotus</taxon>
    </lineage>
</organism>
<comment type="caution">
    <text evidence="2">The sequence shown here is derived from an EMBL/GenBank/DDBJ whole genome shotgun (WGS) entry which is preliminary data.</text>
</comment>
<evidence type="ECO:0000313" key="2">
    <source>
        <dbReference type="EMBL" id="KAF9530144.1"/>
    </source>
</evidence>
<protein>
    <submittedName>
        <fullName evidence="2">Uncharacterized protein</fullName>
    </submittedName>
</protein>